<organism evidence="2 3">
    <name type="scientific">Izhakiella capsodis</name>
    <dbReference type="NCBI Taxonomy" id="1367852"/>
    <lineage>
        <taxon>Bacteria</taxon>
        <taxon>Pseudomonadati</taxon>
        <taxon>Pseudomonadota</taxon>
        <taxon>Gammaproteobacteria</taxon>
        <taxon>Enterobacterales</taxon>
        <taxon>Erwiniaceae</taxon>
        <taxon>Izhakiella</taxon>
    </lineage>
</organism>
<feature type="transmembrane region" description="Helical" evidence="1">
    <location>
        <begin position="81"/>
        <end position="103"/>
    </location>
</feature>
<keyword evidence="1" id="KW-0472">Membrane</keyword>
<dbReference type="Proteomes" id="UP000242222">
    <property type="component" value="Unassembled WGS sequence"/>
</dbReference>
<evidence type="ECO:0000313" key="2">
    <source>
        <dbReference type="EMBL" id="SFN08726.1"/>
    </source>
</evidence>
<name>A0A1I4W6A4_9GAMM</name>
<dbReference type="EMBL" id="FOVC01000002">
    <property type="protein sequence ID" value="SFN08726.1"/>
    <property type="molecule type" value="Genomic_DNA"/>
</dbReference>
<reference evidence="3" key="1">
    <citation type="submission" date="2016-10" db="EMBL/GenBank/DDBJ databases">
        <authorList>
            <person name="Varghese N."/>
            <person name="Submissions S."/>
        </authorList>
    </citation>
    <scope>NUCLEOTIDE SEQUENCE [LARGE SCALE GENOMIC DNA]</scope>
    <source>
        <strain evidence="3">N6PO6</strain>
    </source>
</reference>
<dbReference type="AlphaFoldDB" id="A0A1I4W6A4"/>
<protein>
    <submittedName>
        <fullName evidence="2">MFS transporter, LPLT family, lysophospholipid transporter</fullName>
    </submittedName>
</protein>
<keyword evidence="3" id="KW-1185">Reference proteome</keyword>
<keyword evidence="1" id="KW-1133">Transmembrane helix</keyword>
<proteinExistence type="predicted"/>
<dbReference type="STRING" id="1367852.SAMN05216516_102301"/>
<evidence type="ECO:0000256" key="1">
    <source>
        <dbReference type="SAM" id="Phobius"/>
    </source>
</evidence>
<feature type="transmembrane region" description="Helical" evidence="1">
    <location>
        <begin position="32"/>
        <end position="48"/>
    </location>
</feature>
<feature type="transmembrane region" description="Helical" evidence="1">
    <location>
        <begin position="146"/>
        <end position="167"/>
    </location>
</feature>
<sequence length="175" mass="18364">MFWGAGVTLRFLLILWVPVALGISDNKTPTLLNALVAIGILPGAWLAARLITLRTVAGCMPVGILIGVAVSIFALQTTACGAWLLLLIIGISGGFFVVPLNALLQGVGRDEVGAGNAIAVQNLGENTAMLMMLGLYSLAIKLGVPPVATGISFGMLFTLTVGSLWLWRRRQSAHL</sequence>
<accession>A0A1I4W6A4</accession>
<feature type="transmembrane region" description="Helical" evidence="1">
    <location>
        <begin position="55"/>
        <end position="75"/>
    </location>
</feature>
<gene>
    <name evidence="2" type="ORF">SAMN05216516_102301</name>
</gene>
<keyword evidence="1" id="KW-0812">Transmembrane</keyword>
<evidence type="ECO:0000313" key="3">
    <source>
        <dbReference type="Proteomes" id="UP000242222"/>
    </source>
</evidence>